<evidence type="ECO:0000256" key="8">
    <source>
        <dbReference type="ARBA" id="ARBA00023264"/>
    </source>
</evidence>
<feature type="binding site" evidence="9">
    <location>
        <position position="108"/>
    </location>
    <ligand>
        <name>sn-glycerol 3-phosphate</name>
        <dbReference type="ChEBI" id="CHEBI:57597"/>
    </ligand>
</feature>
<keyword evidence="3 9" id="KW-0521">NADP</keyword>
<feature type="binding site" evidence="11">
    <location>
        <begin position="256"/>
        <end position="257"/>
    </location>
    <ligand>
        <name>substrate</name>
    </ligand>
</feature>
<dbReference type="AlphaFoldDB" id="A0A8J3GFD0"/>
<feature type="binding site" evidence="9">
    <location>
        <position position="245"/>
    </location>
    <ligand>
        <name>sn-glycerol 3-phosphate</name>
        <dbReference type="ChEBI" id="CHEBI:57597"/>
    </ligand>
</feature>
<dbReference type="InterPro" id="IPR006109">
    <property type="entry name" value="G3P_DH_NAD-dep_C"/>
</dbReference>
<dbReference type="InterPro" id="IPR013328">
    <property type="entry name" value="6PGD_dom2"/>
</dbReference>
<dbReference type="GO" id="GO:0047952">
    <property type="term" value="F:glycerol-3-phosphate dehydrogenase [NAD(P)+] activity"/>
    <property type="evidence" value="ECO:0007669"/>
    <property type="project" value="UniProtKB-UniRule"/>
</dbReference>
<organism evidence="17 18">
    <name type="scientific">Cerasicoccus arenae</name>
    <dbReference type="NCBI Taxonomy" id="424488"/>
    <lineage>
        <taxon>Bacteria</taxon>
        <taxon>Pseudomonadati</taxon>
        <taxon>Verrucomicrobiota</taxon>
        <taxon>Opitutia</taxon>
        <taxon>Puniceicoccales</taxon>
        <taxon>Cerasicoccaceae</taxon>
        <taxon>Cerasicoccus</taxon>
    </lineage>
</organism>
<feature type="binding site" evidence="9">
    <location>
        <position position="108"/>
    </location>
    <ligand>
        <name>NADPH</name>
        <dbReference type="ChEBI" id="CHEBI:57783"/>
    </ligand>
</feature>
<feature type="binding site" evidence="9">
    <location>
        <position position="32"/>
    </location>
    <ligand>
        <name>NADPH</name>
        <dbReference type="ChEBI" id="CHEBI:57783"/>
    </ligand>
</feature>
<keyword evidence="4 9" id="KW-0560">Oxidoreductase</keyword>
<dbReference type="Pfam" id="PF01210">
    <property type="entry name" value="NAD_Gly3P_dh_N"/>
    <property type="match status" value="1"/>
</dbReference>
<evidence type="ECO:0000256" key="5">
    <source>
        <dbReference type="ARBA" id="ARBA00023027"/>
    </source>
</evidence>
<comment type="pathway">
    <text evidence="9">Membrane lipid metabolism; glycerophospholipid metabolism.</text>
</comment>
<feature type="binding site" evidence="9">
    <location>
        <position position="255"/>
    </location>
    <ligand>
        <name>sn-glycerol 3-phosphate</name>
        <dbReference type="ChEBI" id="CHEBI:57597"/>
    </ligand>
</feature>
<dbReference type="FunFam" id="1.10.1040.10:FF:000001">
    <property type="entry name" value="Glycerol-3-phosphate dehydrogenase [NAD(P)+]"/>
    <property type="match status" value="1"/>
</dbReference>
<dbReference type="Proteomes" id="UP000642829">
    <property type="component" value="Unassembled WGS sequence"/>
</dbReference>
<dbReference type="RefSeq" id="WP_189516642.1">
    <property type="nucleotide sequence ID" value="NZ_BMXG01000023.1"/>
</dbReference>
<evidence type="ECO:0000256" key="1">
    <source>
        <dbReference type="ARBA" id="ARBA00011009"/>
    </source>
</evidence>
<dbReference type="GO" id="GO:0005829">
    <property type="term" value="C:cytosol"/>
    <property type="evidence" value="ECO:0007669"/>
    <property type="project" value="TreeGrafter"/>
</dbReference>
<dbReference type="GO" id="GO:0046167">
    <property type="term" value="P:glycerol-3-phosphate biosynthetic process"/>
    <property type="evidence" value="ECO:0007669"/>
    <property type="project" value="UniProtKB-UniRule"/>
</dbReference>
<reference evidence="17" key="2">
    <citation type="submission" date="2020-09" db="EMBL/GenBank/DDBJ databases">
        <authorList>
            <person name="Sun Q."/>
            <person name="Kim S."/>
        </authorList>
    </citation>
    <scope>NUCLEOTIDE SEQUENCE</scope>
    <source>
        <strain evidence="17">KCTC 12870</strain>
    </source>
</reference>
<feature type="binding site" evidence="11">
    <location>
        <position position="108"/>
    </location>
    <ligand>
        <name>substrate</name>
    </ligand>
</feature>
<keyword evidence="8 9" id="KW-1208">Phospholipid metabolism</keyword>
<dbReference type="GO" id="GO:0005975">
    <property type="term" value="P:carbohydrate metabolic process"/>
    <property type="evidence" value="ECO:0007669"/>
    <property type="project" value="InterPro"/>
</dbReference>
<keyword evidence="18" id="KW-1185">Reference proteome</keyword>
<dbReference type="SUPFAM" id="SSF48179">
    <property type="entry name" value="6-phosphogluconate dehydrogenase C-terminal domain-like"/>
    <property type="match status" value="1"/>
</dbReference>
<keyword evidence="9" id="KW-0547">Nucleotide-binding</keyword>
<keyword evidence="2 9" id="KW-0444">Lipid biosynthesis</keyword>
<evidence type="ECO:0000256" key="6">
    <source>
        <dbReference type="ARBA" id="ARBA00023098"/>
    </source>
</evidence>
<feature type="binding site" evidence="9">
    <location>
        <position position="136"/>
    </location>
    <ligand>
        <name>sn-glycerol 3-phosphate</name>
        <dbReference type="ChEBI" id="CHEBI:57597"/>
    </ligand>
</feature>
<keyword evidence="9" id="KW-0963">Cytoplasm</keyword>
<evidence type="ECO:0000256" key="9">
    <source>
        <dbReference type="HAMAP-Rule" id="MF_00394"/>
    </source>
</evidence>
<evidence type="ECO:0000256" key="4">
    <source>
        <dbReference type="ARBA" id="ARBA00023002"/>
    </source>
</evidence>
<keyword evidence="5 9" id="KW-0520">NAD</keyword>
<feature type="binding site" evidence="9">
    <location>
        <position position="138"/>
    </location>
    <ligand>
        <name>sn-glycerol 3-phosphate</name>
        <dbReference type="ChEBI" id="CHEBI:57597"/>
    </ligand>
</feature>
<dbReference type="PANTHER" id="PTHR11728">
    <property type="entry name" value="GLYCEROL-3-PHOSPHATE DEHYDROGENASE"/>
    <property type="match status" value="1"/>
</dbReference>
<protein>
    <recommendedName>
        <fullName evidence="9">Glycerol-3-phosphate dehydrogenase [NAD(P)+]</fullName>
        <ecNumber evidence="9">1.1.1.94</ecNumber>
    </recommendedName>
    <alternativeName>
        <fullName evidence="9">NAD(P)(+)-dependent glycerol-3-phosphate dehydrogenase</fullName>
    </alternativeName>
    <alternativeName>
        <fullName evidence="9">NAD(P)H-dependent dihydroxyacetone-phosphate reductase</fullName>
    </alternativeName>
</protein>
<dbReference type="EC" id="1.1.1.94" evidence="9"/>
<evidence type="ECO:0000256" key="7">
    <source>
        <dbReference type="ARBA" id="ARBA00023209"/>
    </source>
</evidence>
<reference evidence="17" key="1">
    <citation type="journal article" date="2014" name="Int. J. Syst. Evol. Microbiol.">
        <title>Complete genome sequence of Corynebacterium casei LMG S-19264T (=DSM 44701T), isolated from a smear-ripened cheese.</title>
        <authorList>
            <consortium name="US DOE Joint Genome Institute (JGI-PGF)"/>
            <person name="Walter F."/>
            <person name="Albersmeier A."/>
            <person name="Kalinowski J."/>
            <person name="Ruckert C."/>
        </authorList>
    </citation>
    <scope>NUCLEOTIDE SEQUENCE</scope>
    <source>
        <strain evidence="17">KCTC 12870</strain>
    </source>
</reference>
<evidence type="ECO:0000256" key="12">
    <source>
        <dbReference type="PIRSR" id="PIRSR000114-3"/>
    </source>
</evidence>
<comment type="subcellular location">
    <subcellularLocation>
        <location evidence="9">Cytoplasm</location>
    </subcellularLocation>
</comment>
<proteinExistence type="inferred from homology"/>
<feature type="binding site" evidence="9">
    <location>
        <position position="256"/>
    </location>
    <ligand>
        <name>sn-glycerol 3-phosphate</name>
        <dbReference type="ChEBI" id="CHEBI:57597"/>
    </ligand>
</feature>
<comment type="catalytic activity">
    <reaction evidence="9">
        <text>sn-glycerol 3-phosphate + NAD(+) = dihydroxyacetone phosphate + NADH + H(+)</text>
        <dbReference type="Rhea" id="RHEA:11092"/>
        <dbReference type="ChEBI" id="CHEBI:15378"/>
        <dbReference type="ChEBI" id="CHEBI:57540"/>
        <dbReference type="ChEBI" id="CHEBI:57597"/>
        <dbReference type="ChEBI" id="CHEBI:57642"/>
        <dbReference type="ChEBI" id="CHEBI:57945"/>
        <dbReference type="EC" id="1.1.1.94"/>
    </reaction>
</comment>
<dbReference type="UniPathway" id="UPA00940"/>
<feature type="domain" description="Glycerol-3-phosphate dehydrogenase NAD-dependent N-terminal" evidence="15">
    <location>
        <begin position="4"/>
        <end position="156"/>
    </location>
</feature>
<feature type="domain" description="Glycerol-3-phosphate dehydrogenase NAD-dependent C-terminal" evidence="16">
    <location>
        <begin position="181"/>
        <end position="321"/>
    </location>
</feature>
<dbReference type="Gene3D" id="3.40.50.720">
    <property type="entry name" value="NAD(P)-binding Rossmann-like Domain"/>
    <property type="match status" value="1"/>
</dbReference>
<feature type="binding site" evidence="9">
    <location>
        <position position="256"/>
    </location>
    <ligand>
        <name>NADPH</name>
        <dbReference type="ChEBI" id="CHEBI:57783"/>
    </ligand>
</feature>
<comment type="catalytic activity">
    <reaction evidence="9 14">
        <text>sn-glycerol 3-phosphate + NADP(+) = dihydroxyacetone phosphate + NADPH + H(+)</text>
        <dbReference type="Rhea" id="RHEA:11096"/>
        <dbReference type="ChEBI" id="CHEBI:15378"/>
        <dbReference type="ChEBI" id="CHEBI:57597"/>
        <dbReference type="ChEBI" id="CHEBI:57642"/>
        <dbReference type="ChEBI" id="CHEBI:57783"/>
        <dbReference type="ChEBI" id="CHEBI:58349"/>
        <dbReference type="EC" id="1.1.1.94"/>
    </reaction>
</comment>
<dbReference type="InterPro" id="IPR008927">
    <property type="entry name" value="6-PGluconate_DH-like_C_sf"/>
</dbReference>
<feature type="active site" description="Proton acceptor" evidence="9 10">
    <location>
        <position position="192"/>
    </location>
</feature>
<comment type="caution">
    <text evidence="9">Lacks conserved residue(s) required for the propagation of feature annotation.</text>
</comment>
<dbReference type="PROSITE" id="PS00957">
    <property type="entry name" value="NAD_G3PDH"/>
    <property type="match status" value="1"/>
</dbReference>
<dbReference type="GO" id="GO:0006650">
    <property type="term" value="P:glycerophospholipid metabolic process"/>
    <property type="evidence" value="ECO:0007669"/>
    <property type="project" value="UniProtKB-UniRule"/>
</dbReference>
<feature type="binding site" evidence="9">
    <location>
        <position position="192"/>
    </location>
    <ligand>
        <name>sn-glycerol 3-phosphate</name>
        <dbReference type="ChEBI" id="CHEBI:57597"/>
    </ligand>
</feature>
<evidence type="ECO:0000256" key="13">
    <source>
        <dbReference type="RuleBase" id="RU000437"/>
    </source>
</evidence>
<feature type="binding site" evidence="9">
    <location>
        <position position="282"/>
    </location>
    <ligand>
        <name>NADPH</name>
        <dbReference type="ChEBI" id="CHEBI:57783"/>
    </ligand>
</feature>
<comment type="caution">
    <text evidence="17">The sequence shown here is derived from an EMBL/GenBank/DDBJ whole genome shotgun (WGS) entry which is preliminary data.</text>
</comment>
<gene>
    <name evidence="9 17" type="primary">gpsA</name>
    <name evidence="17" type="ORF">GCM10007047_29670</name>
</gene>
<accession>A0A8J3GFD0</accession>
<dbReference type="HAMAP" id="MF_00394">
    <property type="entry name" value="NAD_Glyc3P_dehydrog"/>
    <property type="match status" value="1"/>
</dbReference>
<dbReference type="InterPro" id="IPR006168">
    <property type="entry name" value="G3P_DH_NAD-dep"/>
</dbReference>
<dbReference type="PANTHER" id="PTHR11728:SF1">
    <property type="entry name" value="GLYCEROL-3-PHOSPHATE DEHYDROGENASE [NAD(+)] 2, CHLOROPLASTIC"/>
    <property type="match status" value="1"/>
</dbReference>
<feature type="binding site" evidence="9">
    <location>
        <position position="257"/>
    </location>
    <ligand>
        <name>sn-glycerol 3-phosphate</name>
        <dbReference type="ChEBI" id="CHEBI:57597"/>
    </ligand>
</feature>
<evidence type="ECO:0000256" key="3">
    <source>
        <dbReference type="ARBA" id="ARBA00022857"/>
    </source>
</evidence>
<dbReference type="SUPFAM" id="SSF51735">
    <property type="entry name" value="NAD(P)-binding Rossmann-fold domains"/>
    <property type="match status" value="1"/>
</dbReference>
<feature type="binding site" evidence="12">
    <location>
        <begin position="7"/>
        <end position="12"/>
    </location>
    <ligand>
        <name>NAD(+)</name>
        <dbReference type="ChEBI" id="CHEBI:57540"/>
    </ligand>
</feature>
<dbReference type="GO" id="GO:0046168">
    <property type="term" value="P:glycerol-3-phosphate catabolic process"/>
    <property type="evidence" value="ECO:0007669"/>
    <property type="project" value="InterPro"/>
</dbReference>
<dbReference type="InterPro" id="IPR011128">
    <property type="entry name" value="G3P_DH_NAD-dep_N"/>
</dbReference>
<dbReference type="InterPro" id="IPR036291">
    <property type="entry name" value="NAD(P)-bd_dom_sf"/>
</dbReference>
<evidence type="ECO:0000313" key="17">
    <source>
        <dbReference type="EMBL" id="GHC10393.1"/>
    </source>
</evidence>
<feature type="binding site" evidence="9">
    <location>
        <position position="140"/>
    </location>
    <ligand>
        <name>NADPH</name>
        <dbReference type="ChEBI" id="CHEBI:57783"/>
    </ligand>
</feature>
<feature type="binding site" evidence="9">
    <location>
        <position position="31"/>
    </location>
    <ligand>
        <name>NADPH</name>
        <dbReference type="ChEBI" id="CHEBI:57783"/>
    </ligand>
</feature>
<keyword evidence="6 9" id="KW-0443">Lipid metabolism</keyword>
<name>A0A8J3GFD0_9BACT</name>
<comment type="similarity">
    <text evidence="1 9 13">Belongs to the NAD-dependent glycerol-3-phosphate dehydrogenase family.</text>
</comment>
<dbReference type="GO" id="GO:0051287">
    <property type="term" value="F:NAD binding"/>
    <property type="evidence" value="ECO:0007669"/>
    <property type="project" value="InterPro"/>
</dbReference>
<feature type="binding site" evidence="9">
    <location>
        <position position="11"/>
    </location>
    <ligand>
        <name>NADPH</name>
        <dbReference type="ChEBI" id="CHEBI:57783"/>
    </ligand>
</feature>
<dbReference type="NCBIfam" id="NF000942">
    <property type="entry name" value="PRK00094.1-4"/>
    <property type="match status" value="1"/>
</dbReference>
<evidence type="ECO:0000256" key="2">
    <source>
        <dbReference type="ARBA" id="ARBA00022516"/>
    </source>
</evidence>
<evidence type="ECO:0000313" key="18">
    <source>
        <dbReference type="Proteomes" id="UP000642829"/>
    </source>
</evidence>
<evidence type="ECO:0000259" key="15">
    <source>
        <dbReference type="Pfam" id="PF01210"/>
    </source>
</evidence>
<dbReference type="PRINTS" id="PR00077">
    <property type="entry name" value="GPDHDRGNASE"/>
</dbReference>
<feature type="binding site" evidence="9">
    <location>
        <position position="48"/>
    </location>
    <ligand>
        <name>NADPH</name>
        <dbReference type="ChEBI" id="CHEBI:57783"/>
    </ligand>
</feature>
<feature type="binding site" evidence="9">
    <location>
        <position position="280"/>
    </location>
    <ligand>
        <name>NADPH</name>
        <dbReference type="ChEBI" id="CHEBI:57783"/>
    </ligand>
</feature>
<dbReference type="Gene3D" id="1.10.1040.10">
    <property type="entry name" value="N-(1-d-carboxylethyl)-l-norvaline Dehydrogenase, domain 2"/>
    <property type="match status" value="1"/>
</dbReference>
<dbReference type="NCBIfam" id="NF000940">
    <property type="entry name" value="PRK00094.1-2"/>
    <property type="match status" value="1"/>
</dbReference>
<evidence type="ECO:0000259" key="16">
    <source>
        <dbReference type="Pfam" id="PF07479"/>
    </source>
</evidence>
<sequence length="333" mass="35415">MNFAILGAGAWGTAMAIQLHRAGNRVTLAPRRMEHALALASERENRDYLPGYALPSDIQIGCEIAPVLMEADYVILACPSTGLRELCEKVRDALLGAEQLKMAIALCKGYERETLRAPAEIVQDLLPELTAAVLSGPTFAGEVAAGKPTAIVLAAEGDADQLLEAQHAISSESLRVYRSNDLHGVELGGSLKNVYAIGAGLCDGLKLGDNAKAAYLTRALAEMVRLGAALGGKPETFYGLSGFGDLIATCNGEWSRNRTFGEALAKGQGIDELLSGRKTVVEGYWAAQCVQDMAKKVGVDAPILGEIHRVCYSKGHPTEVVSNLMGRQLKAEH</sequence>
<evidence type="ECO:0000256" key="14">
    <source>
        <dbReference type="RuleBase" id="RU000439"/>
    </source>
</evidence>
<evidence type="ECO:0000256" key="11">
    <source>
        <dbReference type="PIRSR" id="PIRSR000114-2"/>
    </source>
</evidence>
<dbReference type="EMBL" id="BMXG01000023">
    <property type="protein sequence ID" value="GHC10393.1"/>
    <property type="molecule type" value="Genomic_DNA"/>
</dbReference>
<feature type="binding site" evidence="12">
    <location>
        <position position="140"/>
    </location>
    <ligand>
        <name>NAD(+)</name>
        <dbReference type="ChEBI" id="CHEBI:57540"/>
    </ligand>
</feature>
<dbReference type="PIRSF" id="PIRSF000114">
    <property type="entry name" value="Glycerol-3-P_dh"/>
    <property type="match status" value="1"/>
</dbReference>
<evidence type="ECO:0000256" key="10">
    <source>
        <dbReference type="PIRSR" id="PIRSR000114-1"/>
    </source>
</evidence>
<dbReference type="GO" id="GO:0008654">
    <property type="term" value="P:phospholipid biosynthetic process"/>
    <property type="evidence" value="ECO:0007669"/>
    <property type="project" value="UniProtKB-KW"/>
</dbReference>
<dbReference type="Pfam" id="PF07479">
    <property type="entry name" value="NAD_Gly3P_dh_C"/>
    <property type="match status" value="1"/>
</dbReference>
<keyword evidence="7 9" id="KW-0594">Phospholipid biosynthesis</keyword>
<feature type="binding site" evidence="12">
    <location>
        <position position="256"/>
    </location>
    <ligand>
        <name>NAD(+)</name>
        <dbReference type="ChEBI" id="CHEBI:57540"/>
    </ligand>
</feature>
<comment type="function">
    <text evidence="9">Catalyzes the reduction of the glycolytic intermediate dihydroxyacetone phosphate (DHAP) to sn-glycerol 3-phosphate (G3P), the key precursor for phospholipid synthesis.</text>
</comment>